<evidence type="ECO:0000256" key="6">
    <source>
        <dbReference type="ARBA" id="ARBA00022692"/>
    </source>
</evidence>
<dbReference type="GO" id="GO:0005886">
    <property type="term" value="C:plasma membrane"/>
    <property type="evidence" value="ECO:0007669"/>
    <property type="project" value="UniProtKB-SubCell"/>
</dbReference>
<evidence type="ECO:0000313" key="12">
    <source>
        <dbReference type="Proteomes" id="UP000294902"/>
    </source>
</evidence>
<accession>A0A4R3MKI0</accession>
<feature type="transmembrane region" description="Helical" evidence="10">
    <location>
        <begin position="56"/>
        <end position="81"/>
    </location>
</feature>
<gene>
    <name evidence="11" type="ORF">EDC18_10744</name>
</gene>
<dbReference type="InterPro" id="IPR002528">
    <property type="entry name" value="MATE_fam"/>
</dbReference>
<keyword evidence="7 10" id="KW-1133">Transmembrane helix</keyword>
<keyword evidence="6 10" id="KW-0812">Transmembrane</keyword>
<dbReference type="AlphaFoldDB" id="A0A4R3MKI0"/>
<dbReference type="RefSeq" id="WP_132252820.1">
    <property type="nucleotide sequence ID" value="NZ_SMAL01000007.1"/>
</dbReference>
<name>A0A4R3MKI0_9FIRM</name>
<evidence type="ECO:0000256" key="7">
    <source>
        <dbReference type="ARBA" id="ARBA00022989"/>
    </source>
</evidence>
<reference evidence="11 12" key="1">
    <citation type="submission" date="2019-03" db="EMBL/GenBank/DDBJ databases">
        <title>Genomic Encyclopedia of Type Strains, Phase IV (KMG-IV): sequencing the most valuable type-strain genomes for metagenomic binning, comparative biology and taxonomic classification.</title>
        <authorList>
            <person name="Goeker M."/>
        </authorList>
    </citation>
    <scope>NUCLEOTIDE SEQUENCE [LARGE SCALE GENOMIC DNA]</scope>
    <source>
        <strain evidence="11 12">DSM 24629</strain>
    </source>
</reference>
<keyword evidence="5" id="KW-1003">Cell membrane</keyword>
<feature type="transmembrane region" description="Helical" evidence="10">
    <location>
        <begin position="136"/>
        <end position="153"/>
    </location>
</feature>
<evidence type="ECO:0000256" key="5">
    <source>
        <dbReference type="ARBA" id="ARBA00022475"/>
    </source>
</evidence>
<proteinExistence type="inferred from homology"/>
<evidence type="ECO:0000256" key="4">
    <source>
        <dbReference type="ARBA" id="ARBA00022448"/>
    </source>
</evidence>
<keyword evidence="9" id="KW-0046">Antibiotic resistance</keyword>
<keyword evidence="4" id="KW-0813">Transport</keyword>
<dbReference type="InterPro" id="IPR051327">
    <property type="entry name" value="MATE_MepA_subfamily"/>
</dbReference>
<dbReference type="EMBL" id="SMAL01000007">
    <property type="protein sequence ID" value="TCT13975.1"/>
    <property type="molecule type" value="Genomic_DNA"/>
</dbReference>
<evidence type="ECO:0000256" key="1">
    <source>
        <dbReference type="ARBA" id="ARBA00004651"/>
    </source>
</evidence>
<feature type="transmembrane region" description="Helical" evidence="10">
    <location>
        <begin position="412"/>
        <end position="431"/>
    </location>
</feature>
<evidence type="ECO:0000256" key="9">
    <source>
        <dbReference type="ARBA" id="ARBA00023251"/>
    </source>
</evidence>
<feature type="transmembrane region" description="Helical" evidence="10">
    <location>
        <begin position="93"/>
        <end position="116"/>
    </location>
</feature>
<dbReference type="NCBIfam" id="TIGR00797">
    <property type="entry name" value="matE"/>
    <property type="match status" value="1"/>
</dbReference>
<feature type="transmembrane region" description="Helical" evidence="10">
    <location>
        <begin position="350"/>
        <end position="374"/>
    </location>
</feature>
<evidence type="ECO:0000256" key="3">
    <source>
        <dbReference type="ARBA" id="ARBA00022106"/>
    </source>
</evidence>
<dbReference type="CDD" id="cd13143">
    <property type="entry name" value="MATE_MepA_like"/>
    <property type="match status" value="1"/>
</dbReference>
<feature type="transmembrane region" description="Helical" evidence="10">
    <location>
        <begin position="316"/>
        <end position="344"/>
    </location>
</feature>
<dbReference type="Proteomes" id="UP000294902">
    <property type="component" value="Unassembled WGS sequence"/>
</dbReference>
<dbReference type="Pfam" id="PF01554">
    <property type="entry name" value="MatE"/>
    <property type="match status" value="2"/>
</dbReference>
<dbReference type="InterPro" id="IPR048279">
    <property type="entry name" value="MdtK-like"/>
</dbReference>
<dbReference type="PIRSF" id="PIRSF006603">
    <property type="entry name" value="DinF"/>
    <property type="match status" value="1"/>
</dbReference>
<evidence type="ECO:0000256" key="8">
    <source>
        <dbReference type="ARBA" id="ARBA00023136"/>
    </source>
</evidence>
<evidence type="ECO:0000256" key="2">
    <source>
        <dbReference type="ARBA" id="ARBA00008417"/>
    </source>
</evidence>
<evidence type="ECO:0000313" key="11">
    <source>
        <dbReference type="EMBL" id="TCT13975.1"/>
    </source>
</evidence>
<comment type="similarity">
    <text evidence="2">Belongs to the multi antimicrobial extrusion (MATE) (TC 2.A.66.1) family. MepA subfamily.</text>
</comment>
<comment type="caution">
    <text evidence="11">The sequence shown here is derived from an EMBL/GenBank/DDBJ whole genome shotgun (WGS) entry which is preliminary data.</text>
</comment>
<dbReference type="PANTHER" id="PTHR43823">
    <property type="entry name" value="SPORULATION PROTEIN YKVU"/>
    <property type="match status" value="1"/>
</dbReference>
<dbReference type="GO" id="GO:0042910">
    <property type="term" value="F:xenobiotic transmembrane transporter activity"/>
    <property type="evidence" value="ECO:0007669"/>
    <property type="project" value="InterPro"/>
</dbReference>
<dbReference type="GO" id="GO:0046677">
    <property type="term" value="P:response to antibiotic"/>
    <property type="evidence" value="ECO:0007669"/>
    <property type="project" value="UniProtKB-KW"/>
</dbReference>
<dbReference type="GO" id="GO:0015297">
    <property type="term" value="F:antiporter activity"/>
    <property type="evidence" value="ECO:0007669"/>
    <property type="project" value="InterPro"/>
</dbReference>
<feature type="transmembrane region" description="Helical" evidence="10">
    <location>
        <begin position="194"/>
        <end position="214"/>
    </location>
</feature>
<comment type="subcellular location">
    <subcellularLocation>
        <location evidence="1">Cell membrane</location>
        <topology evidence="1">Multi-pass membrane protein</topology>
    </subcellularLocation>
</comment>
<keyword evidence="8 10" id="KW-0472">Membrane</keyword>
<keyword evidence="12" id="KW-1185">Reference proteome</keyword>
<protein>
    <recommendedName>
        <fullName evidence="3">Multidrug export protein MepA</fullName>
    </recommendedName>
</protein>
<dbReference type="InterPro" id="IPR045070">
    <property type="entry name" value="MATE_MepA-like"/>
</dbReference>
<evidence type="ECO:0000256" key="10">
    <source>
        <dbReference type="SAM" id="Phobius"/>
    </source>
</evidence>
<organism evidence="11 12">
    <name type="scientific">Natranaerovirga pectinivora</name>
    <dbReference type="NCBI Taxonomy" id="682400"/>
    <lineage>
        <taxon>Bacteria</taxon>
        <taxon>Bacillati</taxon>
        <taxon>Bacillota</taxon>
        <taxon>Clostridia</taxon>
        <taxon>Lachnospirales</taxon>
        <taxon>Natranaerovirgaceae</taxon>
        <taxon>Natranaerovirga</taxon>
    </lineage>
</organism>
<dbReference type="OrthoDB" id="305360at2"/>
<sequence length="441" mass="48932">MKNKLDLQNDNIKKLFFSYLIPSICGTIVTSIYILVDTIMIGKGISNYAVAGLNIILPLFTLFFGTGLLFGVGGSVLLSYYRGKKDYVNEDQCFSTAVVLNILASIFYVVIFIVFFEEIIYFLGATDHTIKYITDYGMVFAVGIPFFICSSFLQTFLRNDKAAKLAMMAVVSGGILNILLDYYFIFVFKWGMKGAAMATVIGNMTTCIILLMHFRSKRNKLFFRFNGISIQKIKDIIINGLSTFSNEISLGIVIFIFNIQLLRYIGDIGVMVYGVIANTTAIATSLCNGISQAVQPIASTNYGGGRMDRIKHLKKLGLNTAFITGTIFCVAGLLFPKFIINIFLRPNEEIITLGVQGISIFFISFIGLSGNIFLNNFYQAVLNPERALLISLLRGVILSLLFVFILPPFLGVTGIWLAMPLAETITLLVAINKSYKNKLLL</sequence>
<feature type="transmembrane region" description="Helical" evidence="10">
    <location>
        <begin position="386"/>
        <end position="406"/>
    </location>
</feature>
<feature type="transmembrane region" description="Helical" evidence="10">
    <location>
        <begin position="165"/>
        <end position="188"/>
    </location>
</feature>
<feature type="transmembrane region" description="Helical" evidence="10">
    <location>
        <begin position="16"/>
        <end position="36"/>
    </location>
</feature>
<dbReference type="PANTHER" id="PTHR43823:SF3">
    <property type="entry name" value="MULTIDRUG EXPORT PROTEIN MEPA"/>
    <property type="match status" value="1"/>
</dbReference>